<dbReference type="Gene3D" id="3.30.70.1050">
    <property type="entry name" value="Trigger factor ribosome-binding domain"/>
    <property type="match status" value="1"/>
</dbReference>
<protein>
    <recommendedName>
        <fullName evidence="5">Trigger factor</fullName>
        <ecNumber evidence="4">5.2.1.8</ecNumber>
    </recommendedName>
    <alternativeName>
        <fullName evidence="9">PPIase</fullName>
    </alternativeName>
</protein>
<feature type="region of interest" description="Disordered" evidence="11">
    <location>
        <begin position="192"/>
        <end position="215"/>
    </location>
</feature>
<dbReference type="Pfam" id="PF05698">
    <property type="entry name" value="Trigger_C"/>
    <property type="match status" value="1"/>
</dbReference>
<reference evidence="14 15" key="1">
    <citation type="journal article" date="2016" name="Nat. Commun.">
        <title>Thousands of microbial genomes shed light on interconnected biogeochemical processes in an aquifer system.</title>
        <authorList>
            <person name="Anantharaman K."/>
            <person name="Brown C.T."/>
            <person name="Hug L.A."/>
            <person name="Sharon I."/>
            <person name="Castelle C.J."/>
            <person name="Probst A.J."/>
            <person name="Thomas B.C."/>
            <person name="Singh A."/>
            <person name="Wilkins M.J."/>
            <person name="Karaoz U."/>
            <person name="Brodie E.L."/>
            <person name="Williams K.H."/>
            <person name="Hubbard S.S."/>
            <person name="Banfield J.F."/>
        </authorList>
    </citation>
    <scope>NUCLEOTIDE SEQUENCE [LARGE SCALE GENOMIC DNA]</scope>
</reference>
<dbReference type="InterPro" id="IPR008880">
    <property type="entry name" value="Trigger_fac_C"/>
</dbReference>
<dbReference type="GO" id="GO:0043022">
    <property type="term" value="F:ribosome binding"/>
    <property type="evidence" value="ECO:0007669"/>
    <property type="project" value="TreeGrafter"/>
</dbReference>
<dbReference type="InterPro" id="IPR008881">
    <property type="entry name" value="Trigger_fac_ribosome-bd_bac"/>
</dbReference>
<proteinExistence type="inferred from homology"/>
<evidence type="ECO:0000256" key="2">
    <source>
        <dbReference type="ARBA" id="ARBA00004496"/>
    </source>
</evidence>
<dbReference type="InterPro" id="IPR005215">
    <property type="entry name" value="Trig_fac"/>
</dbReference>
<dbReference type="GO" id="GO:0005737">
    <property type="term" value="C:cytoplasm"/>
    <property type="evidence" value="ECO:0007669"/>
    <property type="project" value="UniProtKB-SubCell"/>
</dbReference>
<accession>A0A1F5HNS2</accession>
<evidence type="ECO:0000256" key="11">
    <source>
        <dbReference type="SAM" id="MobiDB-lite"/>
    </source>
</evidence>
<keyword evidence="8" id="KW-0413">Isomerase</keyword>
<keyword evidence="7" id="KW-0143">Chaperone</keyword>
<evidence type="ECO:0000256" key="7">
    <source>
        <dbReference type="ARBA" id="ARBA00023186"/>
    </source>
</evidence>
<dbReference type="SUPFAM" id="SSF109998">
    <property type="entry name" value="Triger factor/SurA peptide-binding domain-like"/>
    <property type="match status" value="1"/>
</dbReference>
<evidence type="ECO:0000256" key="1">
    <source>
        <dbReference type="ARBA" id="ARBA00000971"/>
    </source>
</evidence>
<dbReference type="InterPro" id="IPR037041">
    <property type="entry name" value="Trigger_fac_C_sf"/>
</dbReference>
<keyword evidence="10" id="KW-0175">Coiled coil</keyword>
<gene>
    <name evidence="14" type="ORF">A3F45_00285</name>
</gene>
<dbReference type="InterPro" id="IPR036611">
    <property type="entry name" value="Trigger_fac_ribosome-bd_sf"/>
</dbReference>
<dbReference type="PANTHER" id="PTHR30560:SF3">
    <property type="entry name" value="TRIGGER FACTOR-LIKE PROTEIN TIG, CHLOROPLASTIC"/>
    <property type="match status" value="1"/>
</dbReference>
<dbReference type="InterPro" id="IPR027304">
    <property type="entry name" value="Trigger_fact/SurA_dom_sf"/>
</dbReference>
<evidence type="ECO:0000313" key="14">
    <source>
        <dbReference type="EMBL" id="OGE05669.1"/>
    </source>
</evidence>
<comment type="caution">
    <text evidence="14">The sequence shown here is derived from an EMBL/GenBank/DDBJ whole genome shotgun (WGS) entry which is preliminary data.</text>
</comment>
<evidence type="ECO:0000256" key="4">
    <source>
        <dbReference type="ARBA" id="ARBA00013194"/>
    </source>
</evidence>
<dbReference type="Pfam" id="PF05697">
    <property type="entry name" value="Trigger_N"/>
    <property type="match status" value="1"/>
</dbReference>
<dbReference type="Proteomes" id="UP000178369">
    <property type="component" value="Unassembled WGS sequence"/>
</dbReference>
<dbReference type="PANTHER" id="PTHR30560">
    <property type="entry name" value="TRIGGER FACTOR CHAPERONE AND PEPTIDYL-PROLYL CIS/TRANS ISOMERASE"/>
    <property type="match status" value="1"/>
</dbReference>
<comment type="subcellular location">
    <subcellularLocation>
        <location evidence="2">Cytoplasm</location>
    </subcellularLocation>
</comment>
<dbReference type="AlphaFoldDB" id="A0A1F5HNS2"/>
<name>A0A1F5HNS2_9BACT</name>
<feature type="domain" description="Trigger factor ribosome-binding bacterial" evidence="12">
    <location>
        <begin position="1"/>
        <end position="146"/>
    </location>
</feature>
<dbReference type="Gene3D" id="1.10.3120.10">
    <property type="entry name" value="Trigger factor, C-terminal domain"/>
    <property type="match status" value="1"/>
</dbReference>
<dbReference type="GO" id="GO:0003755">
    <property type="term" value="F:peptidyl-prolyl cis-trans isomerase activity"/>
    <property type="evidence" value="ECO:0007669"/>
    <property type="project" value="UniProtKB-KW"/>
</dbReference>
<organism evidence="14 15">
    <name type="scientific">Candidatus Curtissbacteria bacterium RIFCSPHIGHO2_12_FULL_41_17</name>
    <dbReference type="NCBI Taxonomy" id="1797722"/>
    <lineage>
        <taxon>Bacteria</taxon>
        <taxon>Candidatus Curtissiibacteriota</taxon>
    </lineage>
</organism>
<feature type="domain" description="Trigger factor C-terminal" evidence="13">
    <location>
        <begin position="227"/>
        <end position="357"/>
    </location>
</feature>
<dbReference type="SUPFAM" id="SSF102735">
    <property type="entry name" value="Trigger factor ribosome-binding domain"/>
    <property type="match status" value="1"/>
</dbReference>
<sequence length="384" mass="43066">MQYTVTRGEKGKIEVKVNITKGEFDGAYNLTLNKYRNDVKIAGFRPGKAPDDVVESHVGLAKILNESASTLISKHLGDIFKKEDFVPIDSPNVAVESLSKGSPFSFTSTFTLKPKVVLGDWKKIKIKKVQAKEITEADVNESIKNIFEAWEKDKLKVKSEKLKVEGDGAGESEEKTSKFIYDAHGNKVFFEDEESKSKSKVKSGSPSTNAQDKPDDLFAKAIGARDLAHLKEIVKKDLETLVADQVEAKLEEEIFAKLLEMCQIEVPDILIDDELNRILIRLNSQLERQKKTLEDYLKEQNTTLDALKAKWRPQAEKNVRISLIMDNIGKSEKVMVSKEELEATLKNVKSDNLSNEQKADLEAYVAVSIFQAKTLDLVKKTVSS</sequence>
<dbReference type="EMBL" id="MFBL01000003">
    <property type="protein sequence ID" value="OGE05669.1"/>
    <property type="molecule type" value="Genomic_DNA"/>
</dbReference>
<dbReference type="EC" id="5.2.1.8" evidence="4"/>
<comment type="similarity">
    <text evidence="3">Belongs to the FKBP-type PPIase family. Tig subfamily.</text>
</comment>
<evidence type="ECO:0000313" key="15">
    <source>
        <dbReference type="Proteomes" id="UP000178369"/>
    </source>
</evidence>
<evidence type="ECO:0000256" key="5">
    <source>
        <dbReference type="ARBA" id="ARBA00016902"/>
    </source>
</evidence>
<evidence type="ECO:0000256" key="10">
    <source>
        <dbReference type="SAM" id="Coils"/>
    </source>
</evidence>
<evidence type="ECO:0000259" key="12">
    <source>
        <dbReference type="Pfam" id="PF05697"/>
    </source>
</evidence>
<dbReference type="GO" id="GO:0043335">
    <property type="term" value="P:protein unfolding"/>
    <property type="evidence" value="ECO:0007669"/>
    <property type="project" value="TreeGrafter"/>
</dbReference>
<evidence type="ECO:0000256" key="9">
    <source>
        <dbReference type="ARBA" id="ARBA00029986"/>
    </source>
</evidence>
<dbReference type="GO" id="GO:0015031">
    <property type="term" value="P:protein transport"/>
    <property type="evidence" value="ECO:0007669"/>
    <property type="project" value="InterPro"/>
</dbReference>
<keyword evidence="6" id="KW-0697">Rotamase</keyword>
<evidence type="ECO:0000256" key="6">
    <source>
        <dbReference type="ARBA" id="ARBA00023110"/>
    </source>
</evidence>
<dbReference type="GO" id="GO:0044183">
    <property type="term" value="F:protein folding chaperone"/>
    <property type="evidence" value="ECO:0007669"/>
    <property type="project" value="TreeGrafter"/>
</dbReference>
<evidence type="ECO:0000256" key="3">
    <source>
        <dbReference type="ARBA" id="ARBA00005464"/>
    </source>
</evidence>
<feature type="coiled-coil region" evidence="10">
    <location>
        <begin position="279"/>
        <end position="310"/>
    </location>
</feature>
<evidence type="ECO:0000259" key="13">
    <source>
        <dbReference type="Pfam" id="PF05698"/>
    </source>
</evidence>
<dbReference type="GO" id="GO:0051083">
    <property type="term" value="P:'de novo' cotranslational protein folding"/>
    <property type="evidence" value="ECO:0007669"/>
    <property type="project" value="TreeGrafter"/>
</dbReference>
<evidence type="ECO:0000256" key="8">
    <source>
        <dbReference type="ARBA" id="ARBA00023235"/>
    </source>
</evidence>
<comment type="catalytic activity">
    <reaction evidence="1">
        <text>[protein]-peptidylproline (omega=180) = [protein]-peptidylproline (omega=0)</text>
        <dbReference type="Rhea" id="RHEA:16237"/>
        <dbReference type="Rhea" id="RHEA-COMP:10747"/>
        <dbReference type="Rhea" id="RHEA-COMP:10748"/>
        <dbReference type="ChEBI" id="CHEBI:83833"/>
        <dbReference type="ChEBI" id="CHEBI:83834"/>
        <dbReference type="EC" id="5.2.1.8"/>
    </reaction>
</comment>